<dbReference type="GO" id="GO:0006368">
    <property type="term" value="P:transcription elongation by RNA polymerase II"/>
    <property type="evidence" value="ECO:0007669"/>
    <property type="project" value="TreeGrafter"/>
</dbReference>
<feature type="region of interest" description="Disordered" evidence="1">
    <location>
        <begin position="1"/>
        <end position="28"/>
    </location>
</feature>
<dbReference type="Proteomes" id="UP000076154">
    <property type="component" value="Unassembled WGS sequence"/>
</dbReference>
<dbReference type="GO" id="GO:0032044">
    <property type="term" value="C:DSIF complex"/>
    <property type="evidence" value="ECO:0007669"/>
    <property type="project" value="TreeGrafter"/>
</dbReference>
<evidence type="ECO:0000313" key="4">
    <source>
        <dbReference type="Proteomes" id="UP000076154"/>
    </source>
</evidence>
<dbReference type="STRING" id="39966.A0A369KAW0"/>
<dbReference type="Gene3D" id="3.30.70.940">
    <property type="entry name" value="NusG, N-terminal domain"/>
    <property type="match status" value="1"/>
</dbReference>
<dbReference type="InParanoid" id="A0A369KAW0"/>
<comment type="caution">
    <text evidence="3">The sequence shown here is derived from an EMBL/GenBank/DDBJ whole genome shotgun (WGS) entry which is preliminary data.</text>
</comment>
<protein>
    <recommendedName>
        <fullName evidence="2">NGN domain-containing protein</fullName>
    </recommendedName>
</protein>
<gene>
    <name evidence="3" type="ORF">Hypma_014066</name>
</gene>
<evidence type="ECO:0000256" key="1">
    <source>
        <dbReference type="SAM" id="MobiDB-lite"/>
    </source>
</evidence>
<dbReference type="EMBL" id="LUEZ02000009">
    <property type="protein sequence ID" value="RDB29795.1"/>
    <property type="molecule type" value="Genomic_DNA"/>
</dbReference>
<dbReference type="OrthoDB" id="3062855at2759"/>
<accession>A0A369KAW0</accession>
<dbReference type="Pfam" id="PF03439">
    <property type="entry name" value="Spt5-NGN"/>
    <property type="match status" value="1"/>
</dbReference>
<proteinExistence type="predicted"/>
<evidence type="ECO:0000313" key="3">
    <source>
        <dbReference type="EMBL" id="RDB29795.1"/>
    </source>
</evidence>
<reference evidence="3" key="1">
    <citation type="submission" date="2018-04" db="EMBL/GenBank/DDBJ databases">
        <title>Whole genome sequencing of Hypsizygus marmoreus.</title>
        <authorList>
            <person name="Choi I.-G."/>
            <person name="Min B."/>
            <person name="Kim J.-G."/>
            <person name="Kim S."/>
            <person name="Oh Y.-L."/>
            <person name="Kong W.-S."/>
            <person name="Park H."/>
            <person name="Jeong J."/>
            <person name="Song E.-S."/>
        </authorList>
    </citation>
    <scope>NUCLEOTIDE SEQUENCE [LARGE SCALE GENOMIC DNA]</scope>
    <source>
        <strain evidence="3">51987-8</strain>
    </source>
</reference>
<name>A0A369KAW0_HYPMA</name>
<evidence type="ECO:0000259" key="2">
    <source>
        <dbReference type="Pfam" id="PF03439"/>
    </source>
</evidence>
<dbReference type="InterPro" id="IPR036735">
    <property type="entry name" value="NGN_dom_sf"/>
</dbReference>
<keyword evidence="4" id="KW-1185">Reference proteome</keyword>
<organism evidence="3 4">
    <name type="scientific">Hypsizygus marmoreus</name>
    <name type="common">White beech mushroom</name>
    <name type="synonym">Agaricus marmoreus</name>
    <dbReference type="NCBI Taxonomy" id="39966"/>
    <lineage>
        <taxon>Eukaryota</taxon>
        <taxon>Fungi</taxon>
        <taxon>Dikarya</taxon>
        <taxon>Basidiomycota</taxon>
        <taxon>Agaricomycotina</taxon>
        <taxon>Agaricomycetes</taxon>
        <taxon>Agaricomycetidae</taxon>
        <taxon>Agaricales</taxon>
        <taxon>Tricholomatineae</taxon>
        <taxon>Lyophyllaceae</taxon>
        <taxon>Hypsizygus</taxon>
    </lineage>
</organism>
<dbReference type="GO" id="GO:0032784">
    <property type="term" value="P:regulation of DNA-templated transcription elongation"/>
    <property type="evidence" value="ECO:0007669"/>
    <property type="project" value="InterPro"/>
</dbReference>
<feature type="domain" description="NGN" evidence="2">
    <location>
        <begin position="129"/>
        <end position="209"/>
    </location>
</feature>
<dbReference type="PANTHER" id="PTHR11125:SF7">
    <property type="entry name" value="TRANSCRIPTION ELONGATION FACTOR SPT5"/>
    <property type="match status" value="1"/>
</dbReference>
<dbReference type="GO" id="GO:0003729">
    <property type="term" value="F:mRNA binding"/>
    <property type="evidence" value="ECO:0007669"/>
    <property type="project" value="TreeGrafter"/>
</dbReference>
<dbReference type="GO" id="GO:0006357">
    <property type="term" value="P:regulation of transcription by RNA polymerase II"/>
    <property type="evidence" value="ECO:0007669"/>
    <property type="project" value="InterPro"/>
</dbReference>
<dbReference type="InterPro" id="IPR005100">
    <property type="entry name" value="NGN-domain"/>
</dbReference>
<sequence>MNPQTEVSHYEETMQGTPNRSRKRQKRSRIEALDARQFLSLEAEVDDDDQNGVDEEDGEFDDFIDELEPIAADRGVSHHLLLLENARVNDESEWESLLARARSRGRNTIEAHQTNEMHPPIPTDVNICLWRVSVKPGLEETTAFLLMEKIIRGGEGCWGVKTVIGRVSRPGWIVIEASTIRDVQMLCHGVSNIFWQKIHVVEPEDAPSCLKEAESYTPPKQSWVRLTRHPHKGDLAYIRELNEKL</sequence>
<dbReference type="PANTHER" id="PTHR11125">
    <property type="entry name" value="SUPPRESSOR OF TY 5"/>
    <property type="match status" value="1"/>
</dbReference>
<dbReference type="InterPro" id="IPR039659">
    <property type="entry name" value="SPT5"/>
</dbReference>
<dbReference type="AlphaFoldDB" id="A0A369KAW0"/>